<reference evidence="2" key="1">
    <citation type="journal article" date="2020" name="mSystems">
        <title>Genome- and Community-Level Interaction Insights into Carbon Utilization and Element Cycling Functions of Hydrothermarchaeota in Hydrothermal Sediment.</title>
        <authorList>
            <person name="Zhou Z."/>
            <person name="Liu Y."/>
            <person name="Xu W."/>
            <person name="Pan J."/>
            <person name="Luo Z.H."/>
            <person name="Li M."/>
        </authorList>
    </citation>
    <scope>NUCLEOTIDE SEQUENCE [LARGE SCALE GENOMIC DNA]</scope>
    <source>
        <strain evidence="2">HyVt-628</strain>
    </source>
</reference>
<evidence type="ECO:0000313" key="2">
    <source>
        <dbReference type="EMBL" id="HHE07812.1"/>
    </source>
</evidence>
<gene>
    <name evidence="2" type="ORF">ENL01_02740</name>
</gene>
<feature type="transmembrane region" description="Helical" evidence="1">
    <location>
        <begin position="192"/>
        <end position="210"/>
    </location>
</feature>
<feature type="non-terminal residue" evidence="2">
    <location>
        <position position="293"/>
    </location>
</feature>
<feature type="transmembrane region" description="Helical" evidence="1">
    <location>
        <begin position="100"/>
        <end position="117"/>
    </location>
</feature>
<dbReference type="AlphaFoldDB" id="A0A7C5HA44"/>
<evidence type="ECO:0000256" key="1">
    <source>
        <dbReference type="SAM" id="Phobius"/>
    </source>
</evidence>
<comment type="caution">
    <text evidence="2">The sequence shown here is derived from an EMBL/GenBank/DDBJ whole genome shotgun (WGS) entry which is preliminary data.</text>
</comment>
<keyword evidence="1" id="KW-0812">Transmembrane</keyword>
<dbReference type="Proteomes" id="UP000886059">
    <property type="component" value="Unassembled WGS sequence"/>
</dbReference>
<dbReference type="EMBL" id="DRSK01000158">
    <property type="protein sequence ID" value="HHE07812.1"/>
    <property type="molecule type" value="Genomic_DNA"/>
</dbReference>
<keyword evidence="1" id="KW-0472">Membrane</keyword>
<feature type="transmembrane region" description="Helical" evidence="1">
    <location>
        <begin position="275"/>
        <end position="292"/>
    </location>
</feature>
<protein>
    <recommendedName>
        <fullName evidence="3">YfhO family protein</fullName>
    </recommendedName>
</protein>
<feature type="transmembrane region" description="Helical" evidence="1">
    <location>
        <begin position="7"/>
        <end position="32"/>
    </location>
</feature>
<name>A0A7C5HA44_9CHLB</name>
<evidence type="ECO:0008006" key="3">
    <source>
        <dbReference type="Google" id="ProtNLM"/>
    </source>
</evidence>
<keyword evidence="1" id="KW-1133">Transmembrane helix</keyword>
<organism evidence="2">
    <name type="scientific">Chlorobaculum parvum</name>
    <dbReference type="NCBI Taxonomy" id="274539"/>
    <lineage>
        <taxon>Bacteria</taxon>
        <taxon>Pseudomonadati</taxon>
        <taxon>Chlorobiota</taxon>
        <taxon>Chlorobiia</taxon>
        <taxon>Chlorobiales</taxon>
        <taxon>Chlorobiaceae</taxon>
        <taxon>Chlorobaculum</taxon>
    </lineage>
</organism>
<proteinExistence type="predicted"/>
<accession>A0A7C5HA44</accession>
<sequence length="293" mass="31605">MKKAVWPYLAAIVLFALMLALPFGSIISLQFVPGSPDSVTPMALDKALHALQEPSGHYPLWQPWTFCGMPTVGAFSYLSGLYLPNVVFDFLHLDPMHIQLLHLVFAGLGCFVLARHLGLGSTAALLAGSAFMLNPYMTAMLAYGHGSQLMTAAYMPWVLWAALRLAERGGFADAGLLALMLGLQLQRAHVQIAWYTWMLAVPLLIVKILVEKKKGGSTIKTSGLALAALVLGVAIALQVYLPVLGYLPFSARGGAGDAAEAYRYATMWSMHPAELLTYLLPGAYGFGGVTYWG</sequence>
<feature type="transmembrane region" description="Helical" evidence="1">
    <location>
        <begin position="222"/>
        <end position="241"/>
    </location>
</feature>